<sequence>MKYASELIRFISNVPVLIDGTVPMNRTDEDNPFISQLYTPTYSLSTVSRLVQNLLVSGKIEVVEAETGETTIVHRAFNSNLASAYPRMYLLLRIAVLESFSILYMIDNDPIQLQYVSKRDIVRARENLNYLADFFGTKPAYYSFIENMRDMNISLGYLENQIEVIMDEKGVR</sequence>
<dbReference type="GeneID" id="24608055"/>
<dbReference type="EMBL" id="KM236246">
    <property type="protein sequence ID" value="AIW03478.1"/>
    <property type="molecule type" value="Genomic_DNA"/>
</dbReference>
<keyword evidence="2" id="KW-1185">Reference proteome</keyword>
<dbReference type="OrthoDB" id="10903at10239"/>
<organism evidence="1 2">
    <name type="scientific">Bacillus phage Moonbeam</name>
    <dbReference type="NCBI Taxonomy" id="1540091"/>
    <lineage>
        <taxon>Viruses</taxon>
        <taxon>Duplodnaviria</taxon>
        <taxon>Heunggongvirae</taxon>
        <taxon>Uroviricota</taxon>
        <taxon>Caudoviricetes</taxon>
        <taxon>Herelleviridae</taxon>
        <taxon>Bastillevirinae</taxon>
        <taxon>Moonbeamvirus</taxon>
        <taxon>Moonbeamvirus moonbeam</taxon>
    </lineage>
</organism>
<gene>
    <name evidence="1" type="ORF">CPT_Moonbeam80</name>
</gene>
<dbReference type="KEGG" id="vg:24608055"/>
<dbReference type="Proteomes" id="UP000030207">
    <property type="component" value="Segment"/>
</dbReference>
<protein>
    <submittedName>
        <fullName evidence="1">Uncharacterized protein</fullName>
    </submittedName>
</protein>
<accession>A0A0A0RV49</accession>
<proteinExistence type="predicted"/>
<dbReference type="RefSeq" id="YP_009151643.1">
    <property type="nucleotide sequence ID" value="NC_027374.1"/>
</dbReference>
<evidence type="ECO:0000313" key="2">
    <source>
        <dbReference type="Proteomes" id="UP000030207"/>
    </source>
</evidence>
<name>A0A0A0RV49_9CAUD</name>
<evidence type="ECO:0000313" key="1">
    <source>
        <dbReference type="EMBL" id="AIW03478.1"/>
    </source>
</evidence>
<reference evidence="1 2" key="1">
    <citation type="submission" date="2014-07" db="EMBL/GenBank/DDBJ databases">
        <title>Complete Genome of Bacillus megaterium Myophage Moonbeam.</title>
        <authorList>
            <person name="Cadungog J.N."/>
            <person name="Khatemi B.E."/>
            <person name="Hernandez A.C."/>
            <person name="Everett G.F.K."/>
        </authorList>
    </citation>
    <scope>NUCLEOTIDE SEQUENCE [LARGE SCALE GENOMIC DNA]</scope>
</reference>